<organism evidence="1 2">
    <name type="scientific">Syntrophomonas wolfei subsp. wolfei (strain DSM 2245B / Goettingen)</name>
    <dbReference type="NCBI Taxonomy" id="335541"/>
    <lineage>
        <taxon>Bacteria</taxon>
        <taxon>Bacillati</taxon>
        <taxon>Bacillota</taxon>
        <taxon>Clostridia</taxon>
        <taxon>Eubacteriales</taxon>
        <taxon>Syntrophomonadaceae</taxon>
        <taxon>Syntrophomonas</taxon>
    </lineage>
</organism>
<protein>
    <submittedName>
        <fullName evidence="1">Uncharacterized protein</fullName>
    </submittedName>
</protein>
<accession>Q0AX75</accession>
<reference evidence="2" key="1">
    <citation type="journal article" date="2010" name="Environ. Microbiol.">
        <title>The genome of Syntrophomonas wolfei: new insights into syntrophic metabolism and biohydrogen production.</title>
        <authorList>
            <person name="Sieber J.R."/>
            <person name="Sims D.R."/>
            <person name="Han C."/>
            <person name="Kim E."/>
            <person name="Lykidis A."/>
            <person name="Lapidus A.L."/>
            <person name="McDonnald E."/>
            <person name="Rohlin L."/>
            <person name="Culley D.E."/>
            <person name="Gunsalus R."/>
            <person name="McInerney M.J."/>
        </authorList>
    </citation>
    <scope>NUCLEOTIDE SEQUENCE [LARGE SCALE GENOMIC DNA]</scope>
    <source>
        <strain evidence="2">DSM 2245B / Goettingen</strain>
    </source>
</reference>
<dbReference type="Proteomes" id="UP000001968">
    <property type="component" value="Chromosome"/>
</dbReference>
<keyword evidence="2" id="KW-1185">Reference proteome</keyword>
<name>Q0AX75_SYNWW</name>
<dbReference type="EMBL" id="CP000448">
    <property type="protein sequence ID" value="ABI68679.1"/>
    <property type="molecule type" value="Genomic_DNA"/>
</dbReference>
<proteinExistence type="predicted"/>
<dbReference type="KEGG" id="swo:Swol_1372"/>
<dbReference type="Pfam" id="PF12910">
    <property type="entry name" value="PHD_like"/>
    <property type="match status" value="1"/>
</dbReference>
<sequence>MLEEKSISLAKQDFPNIVRQAAKGHETITRNFKSLNHEKVSIISTDIFEEILDRGYKFNPTIEEDLDGQGYTISIDELLIHGEGSTLISALKDLAENLMDYTEDYLNRVDFFRQIENRKHHYPYLRRIARLTDIDQVMEVIAECHTSLQQAILNQSQKG</sequence>
<gene>
    <name evidence="1" type="ordered locus">Swol_1372</name>
</gene>
<evidence type="ECO:0000313" key="2">
    <source>
        <dbReference type="Proteomes" id="UP000001968"/>
    </source>
</evidence>
<dbReference type="AlphaFoldDB" id="Q0AX75"/>
<dbReference type="Gene3D" id="3.30.160.620">
    <property type="match status" value="1"/>
</dbReference>
<evidence type="ECO:0000313" key="1">
    <source>
        <dbReference type="EMBL" id="ABI68679.1"/>
    </source>
</evidence>
<dbReference type="HOGENOM" id="CLU_1728425_0_0_9"/>
<dbReference type="InterPro" id="IPR035424">
    <property type="entry name" value="Antitoxin_RelB"/>
</dbReference>
<dbReference type="eggNOG" id="ENOG50347PA">
    <property type="taxonomic scope" value="Bacteria"/>
</dbReference>